<protein>
    <submittedName>
        <fullName evidence="1">Uncharacterized protein</fullName>
    </submittedName>
</protein>
<reference evidence="1" key="1">
    <citation type="journal article" date="2019" name="bioRxiv">
        <title>The Genome of the Zebra Mussel, Dreissena polymorpha: A Resource for Invasive Species Research.</title>
        <authorList>
            <person name="McCartney M.A."/>
            <person name="Auch B."/>
            <person name="Kono T."/>
            <person name="Mallez S."/>
            <person name="Zhang Y."/>
            <person name="Obille A."/>
            <person name="Becker A."/>
            <person name="Abrahante J.E."/>
            <person name="Garbe J."/>
            <person name="Badalamenti J.P."/>
            <person name="Herman A."/>
            <person name="Mangelson H."/>
            <person name="Liachko I."/>
            <person name="Sullivan S."/>
            <person name="Sone E.D."/>
            <person name="Koren S."/>
            <person name="Silverstein K.A.T."/>
            <person name="Beckman K.B."/>
            <person name="Gohl D.M."/>
        </authorList>
    </citation>
    <scope>NUCLEOTIDE SEQUENCE</scope>
    <source>
        <strain evidence="1">Duluth1</strain>
        <tissue evidence="1">Whole animal</tissue>
    </source>
</reference>
<evidence type="ECO:0000313" key="2">
    <source>
        <dbReference type="Proteomes" id="UP000828390"/>
    </source>
</evidence>
<keyword evidence="2" id="KW-1185">Reference proteome</keyword>
<proteinExistence type="predicted"/>
<gene>
    <name evidence="1" type="ORF">DPMN_144360</name>
</gene>
<name>A0A9D4GFH1_DREPO</name>
<comment type="caution">
    <text evidence="1">The sequence shown here is derived from an EMBL/GenBank/DDBJ whole genome shotgun (WGS) entry which is preliminary data.</text>
</comment>
<reference evidence="1" key="2">
    <citation type="submission" date="2020-11" db="EMBL/GenBank/DDBJ databases">
        <authorList>
            <person name="McCartney M.A."/>
            <person name="Auch B."/>
            <person name="Kono T."/>
            <person name="Mallez S."/>
            <person name="Becker A."/>
            <person name="Gohl D.M."/>
            <person name="Silverstein K.A.T."/>
            <person name="Koren S."/>
            <person name="Bechman K.B."/>
            <person name="Herman A."/>
            <person name="Abrahante J.E."/>
            <person name="Garbe J."/>
        </authorList>
    </citation>
    <scope>NUCLEOTIDE SEQUENCE</scope>
    <source>
        <strain evidence="1">Duluth1</strain>
        <tissue evidence="1">Whole animal</tissue>
    </source>
</reference>
<sequence>MFEAMLTKFYTKVIKKAPPSGGHVFQQARTILELIQDIILTIVLTKFREDWTINISDAIIRQKPKMPCSWWPCFQKPGTLFKLVHDNIRTHVLTTIHEDMTLNVASIVLTR</sequence>
<organism evidence="1 2">
    <name type="scientific">Dreissena polymorpha</name>
    <name type="common">Zebra mussel</name>
    <name type="synonym">Mytilus polymorpha</name>
    <dbReference type="NCBI Taxonomy" id="45954"/>
    <lineage>
        <taxon>Eukaryota</taxon>
        <taxon>Metazoa</taxon>
        <taxon>Spiralia</taxon>
        <taxon>Lophotrochozoa</taxon>
        <taxon>Mollusca</taxon>
        <taxon>Bivalvia</taxon>
        <taxon>Autobranchia</taxon>
        <taxon>Heteroconchia</taxon>
        <taxon>Euheterodonta</taxon>
        <taxon>Imparidentia</taxon>
        <taxon>Neoheterodontei</taxon>
        <taxon>Myida</taxon>
        <taxon>Dreissenoidea</taxon>
        <taxon>Dreissenidae</taxon>
        <taxon>Dreissena</taxon>
    </lineage>
</organism>
<dbReference type="Proteomes" id="UP000828390">
    <property type="component" value="Unassembled WGS sequence"/>
</dbReference>
<dbReference type="AlphaFoldDB" id="A0A9D4GFH1"/>
<evidence type="ECO:0000313" key="1">
    <source>
        <dbReference type="EMBL" id="KAH3815828.1"/>
    </source>
</evidence>
<accession>A0A9D4GFH1</accession>
<dbReference type="EMBL" id="JAIWYP010000006">
    <property type="protein sequence ID" value="KAH3815828.1"/>
    <property type="molecule type" value="Genomic_DNA"/>
</dbReference>